<dbReference type="InterPro" id="IPR036352">
    <property type="entry name" value="Semap_dom_sf"/>
</dbReference>
<dbReference type="PANTHER" id="PTHR22625:SF44">
    <property type="entry name" value="PLEXIN-B"/>
    <property type="match status" value="1"/>
</dbReference>
<dbReference type="Gene3D" id="2.130.10.10">
    <property type="entry name" value="YVTN repeat-like/Quinoprotein amine dehydrogenase"/>
    <property type="match status" value="1"/>
</dbReference>
<protein>
    <recommendedName>
        <fullName evidence="4">Sema domain-containing protein</fullName>
    </recommendedName>
</protein>
<accession>A0AAW2HGF0</accession>
<dbReference type="GO" id="GO:0050772">
    <property type="term" value="P:positive regulation of axonogenesis"/>
    <property type="evidence" value="ECO:0007669"/>
    <property type="project" value="TreeGrafter"/>
</dbReference>
<dbReference type="GO" id="GO:0007162">
    <property type="term" value="P:negative regulation of cell adhesion"/>
    <property type="evidence" value="ECO:0007669"/>
    <property type="project" value="TreeGrafter"/>
</dbReference>
<comment type="caution">
    <text evidence="5">The sequence shown here is derived from an EMBL/GenBank/DDBJ whole genome shotgun (WGS) entry which is preliminary data.</text>
</comment>
<gene>
    <name evidence="5" type="ORF">PYX00_010572</name>
</gene>
<dbReference type="AlphaFoldDB" id="A0AAW2HGF0"/>
<feature type="chain" id="PRO_5043475402" description="Sema domain-containing protein" evidence="3">
    <location>
        <begin position="19"/>
        <end position="410"/>
    </location>
</feature>
<feature type="domain" description="Sema" evidence="4">
    <location>
        <begin position="21"/>
        <end position="410"/>
    </location>
</feature>
<evidence type="ECO:0000259" key="4">
    <source>
        <dbReference type="PROSITE" id="PS51004"/>
    </source>
</evidence>
<organism evidence="5">
    <name type="scientific">Menopon gallinae</name>
    <name type="common">poultry shaft louse</name>
    <dbReference type="NCBI Taxonomy" id="328185"/>
    <lineage>
        <taxon>Eukaryota</taxon>
        <taxon>Metazoa</taxon>
        <taxon>Ecdysozoa</taxon>
        <taxon>Arthropoda</taxon>
        <taxon>Hexapoda</taxon>
        <taxon>Insecta</taxon>
        <taxon>Pterygota</taxon>
        <taxon>Neoptera</taxon>
        <taxon>Paraneoptera</taxon>
        <taxon>Psocodea</taxon>
        <taxon>Troctomorpha</taxon>
        <taxon>Phthiraptera</taxon>
        <taxon>Amblycera</taxon>
        <taxon>Menoponidae</taxon>
        <taxon>Menopon</taxon>
    </lineage>
</organism>
<evidence type="ECO:0000256" key="3">
    <source>
        <dbReference type="SAM" id="SignalP"/>
    </source>
</evidence>
<dbReference type="GO" id="GO:0017154">
    <property type="term" value="F:semaphorin receptor activity"/>
    <property type="evidence" value="ECO:0007669"/>
    <property type="project" value="InterPro"/>
</dbReference>
<dbReference type="SUPFAM" id="SSF101912">
    <property type="entry name" value="Sema domain"/>
    <property type="match status" value="1"/>
</dbReference>
<dbReference type="GO" id="GO:0005886">
    <property type="term" value="C:plasma membrane"/>
    <property type="evidence" value="ECO:0007669"/>
    <property type="project" value="TreeGrafter"/>
</dbReference>
<proteinExistence type="predicted"/>
<dbReference type="InterPro" id="IPR001627">
    <property type="entry name" value="Semap_dom"/>
</dbReference>
<keyword evidence="3" id="KW-0732">Signal</keyword>
<evidence type="ECO:0000313" key="5">
    <source>
        <dbReference type="EMBL" id="KAL0268750.1"/>
    </source>
</evidence>
<evidence type="ECO:0000256" key="1">
    <source>
        <dbReference type="ARBA" id="ARBA00022782"/>
    </source>
</evidence>
<sequence length="410" mass="45051">MSLVATLILGLVVPVVVSSPRPASGSRHLVEHVVSQYPADNGTKLTHLVVDPTGRRVYVGGVNRIFQLDGNLRPKEEVVTGPKSDSPLCHARGCDSPDIEKVSTNNVNKILVLDPKSQSLIACGSISQGACEKYRAANISIPPEFISLSIAANDETSSTYAFIGPENYNPRGRNNVLYVGTTFTNNGEYRHDVPAISSRKLHDLQFAAFSFSKQSLLRIDVKYRDHFLVKYVYGFNSSEFAYFVIVQKQSHLPGQEERGYVSRLARTCINDENYDSYTEVTLKCSVRTGNQLVNYNLIQDAKIGRAGPDLAGHLGISPGENILVGVFSPSRGITNEPQPKSAVCVFSLQDIEIIFNENIHMCFNGTIKDRNLGYISGPILDGKCPTAGVSLHTFSFIALSPDRRPYPLLR</sequence>
<dbReference type="Pfam" id="PF01403">
    <property type="entry name" value="Sema"/>
    <property type="match status" value="1"/>
</dbReference>
<dbReference type="GO" id="GO:0030334">
    <property type="term" value="P:regulation of cell migration"/>
    <property type="evidence" value="ECO:0007669"/>
    <property type="project" value="TreeGrafter"/>
</dbReference>
<feature type="signal peptide" evidence="3">
    <location>
        <begin position="1"/>
        <end position="18"/>
    </location>
</feature>
<dbReference type="GO" id="GO:0097374">
    <property type="term" value="P:sensory neuron axon guidance"/>
    <property type="evidence" value="ECO:0007669"/>
    <property type="project" value="TreeGrafter"/>
</dbReference>
<dbReference type="GO" id="GO:0008360">
    <property type="term" value="P:regulation of cell shape"/>
    <property type="evidence" value="ECO:0007669"/>
    <property type="project" value="TreeGrafter"/>
</dbReference>
<comment type="caution">
    <text evidence="2">Lacks conserved residue(s) required for the propagation of feature annotation.</text>
</comment>
<dbReference type="InterPro" id="IPR015943">
    <property type="entry name" value="WD40/YVTN_repeat-like_dom_sf"/>
</dbReference>
<dbReference type="GO" id="GO:0002116">
    <property type="term" value="C:semaphorin receptor complex"/>
    <property type="evidence" value="ECO:0007669"/>
    <property type="project" value="TreeGrafter"/>
</dbReference>
<dbReference type="CDD" id="cd11236">
    <property type="entry name" value="Sema_plexin_like"/>
    <property type="match status" value="1"/>
</dbReference>
<evidence type="ECO:0000256" key="2">
    <source>
        <dbReference type="PROSITE-ProRule" id="PRU00352"/>
    </source>
</evidence>
<dbReference type="GO" id="GO:0008045">
    <property type="term" value="P:motor neuron axon guidance"/>
    <property type="evidence" value="ECO:0007669"/>
    <property type="project" value="TreeGrafter"/>
</dbReference>
<name>A0AAW2HGF0_9NEOP</name>
<dbReference type="PANTHER" id="PTHR22625">
    <property type="entry name" value="PLEXIN"/>
    <property type="match status" value="1"/>
</dbReference>
<reference evidence="5" key="1">
    <citation type="journal article" date="2024" name="Gigascience">
        <title>Chromosome-level genome of the poultry shaft louse Menopon gallinae provides insight into the host-switching and adaptive evolution of parasitic lice.</title>
        <authorList>
            <person name="Xu Y."/>
            <person name="Ma L."/>
            <person name="Liu S."/>
            <person name="Liang Y."/>
            <person name="Liu Q."/>
            <person name="He Z."/>
            <person name="Tian L."/>
            <person name="Duan Y."/>
            <person name="Cai W."/>
            <person name="Li H."/>
            <person name="Song F."/>
        </authorList>
    </citation>
    <scope>NUCLEOTIDE SEQUENCE</scope>
    <source>
        <strain evidence="5">Cailab_2023a</strain>
    </source>
</reference>
<dbReference type="PROSITE" id="PS51004">
    <property type="entry name" value="SEMA"/>
    <property type="match status" value="1"/>
</dbReference>
<dbReference type="SMART" id="SM00630">
    <property type="entry name" value="Sema"/>
    <property type="match status" value="1"/>
</dbReference>
<keyword evidence="1" id="KW-0221">Differentiation</keyword>
<dbReference type="EMBL" id="JARGDH010000005">
    <property type="protein sequence ID" value="KAL0268750.1"/>
    <property type="molecule type" value="Genomic_DNA"/>
</dbReference>
<dbReference type="InterPro" id="IPR031148">
    <property type="entry name" value="Plexin"/>
</dbReference>